<dbReference type="GO" id="GO:0050568">
    <property type="term" value="F:protein-glutamine glutaminase activity"/>
    <property type="evidence" value="ECO:0007669"/>
    <property type="project" value="UniProtKB-UniRule"/>
</dbReference>
<dbReference type="NCBIfam" id="NF009206">
    <property type="entry name" value="PRK12555.1"/>
    <property type="match status" value="1"/>
</dbReference>
<evidence type="ECO:0000256" key="7">
    <source>
        <dbReference type="PROSITE-ProRule" id="PRU00169"/>
    </source>
</evidence>
<dbReference type="STRING" id="483547.GSUB_00500"/>
<feature type="active site" evidence="5 6">
    <location>
        <position position="165"/>
    </location>
</feature>
<name>A0A0B5FB28_9BACT</name>
<evidence type="ECO:0000256" key="4">
    <source>
        <dbReference type="ARBA" id="ARBA00048267"/>
    </source>
</evidence>
<dbReference type="SMART" id="SM00448">
    <property type="entry name" value="REC"/>
    <property type="match status" value="1"/>
</dbReference>
<dbReference type="KEGG" id="gsb:GSUB_00500"/>
<dbReference type="Pfam" id="PF01339">
    <property type="entry name" value="CheB_methylest"/>
    <property type="match status" value="1"/>
</dbReference>
<dbReference type="NCBIfam" id="NF001965">
    <property type="entry name" value="PRK00742.1"/>
    <property type="match status" value="1"/>
</dbReference>
<evidence type="ECO:0000313" key="10">
    <source>
        <dbReference type="EMBL" id="AJF05367.1"/>
    </source>
</evidence>
<dbReference type="EC" id="3.1.1.61" evidence="5"/>
<accession>A0A0B5FB28</accession>
<comment type="function">
    <text evidence="5">Involved in chemotaxis. Part of a chemotaxis signal transduction system that modulates chemotaxis in response to various stimuli. Catalyzes the demethylation of specific methylglutamate residues introduced into the chemoreceptors (methyl-accepting chemotaxis proteins or MCP) by CheR. Also mediates the irreversible deamidation of specific glutamine residues to glutamic acid.</text>
</comment>
<evidence type="ECO:0000256" key="5">
    <source>
        <dbReference type="HAMAP-Rule" id="MF_00099"/>
    </source>
</evidence>
<dbReference type="GO" id="GO:0006935">
    <property type="term" value="P:chemotaxis"/>
    <property type="evidence" value="ECO:0007669"/>
    <property type="project" value="UniProtKB-UniRule"/>
</dbReference>
<dbReference type="InterPro" id="IPR001789">
    <property type="entry name" value="Sig_transdc_resp-reg_receiver"/>
</dbReference>
<dbReference type="PROSITE" id="PS50110">
    <property type="entry name" value="RESPONSE_REGULATORY"/>
    <property type="match status" value="1"/>
</dbReference>
<dbReference type="CDD" id="cd17541">
    <property type="entry name" value="REC_CheB-like"/>
    <property type="match status" value="1"/>
</dbReference>
<dbReference type="InterPro" id="IPR000673">
    <property type="entry name" value="Sig_transdc_resp-reg_Me-estase"/>
</dbReference>
<dbReference type="RefSeq" id="WP_040198637.1">
    <property type="nucleotide sequence ID" value="NZ_CP010311.1"/>
</dbReference>
<dbReference type="InterPro" id="IPR008248">
    <property type="entry name" value="CheB-like"/>
</dbReference>
<dbReference type="SUPFAM" id="SSF52172">
    <property type="entry name" value="CheY-like"/>
    <property type="match status" value="1"/>
</dbReference>
<evidence type="ECO:0000313" key="11">
    <source>
        <dbReference type="Proteomes" id="UP000035036"/>
    </source>
</evidence>
<dbReference type="GO" id="GO:0005737">
    <property type="term" value="C:cytoplasm"/>
    <property type="evidence" value="ECO:0007669"/>
    <property type="project" value="UniProtKB-SubCell"/>
</dbReference>
<dbReference type="InterPro" id="IPR035909">
    <property type="entry name" value="CheB_C"/>
</dbReference>
<dbReference type="PANTHER" id="PTHR42872">
    <property type="entry name" value="PROTEIN-GLUTAMATE METHYLESTERASE/PROTEIN-GLUTAMINE GLUTAMINASE"/>
    <property type="match status" value="1"/>
</dbReference>
<dbReference type="SUPFAM" id="SSF52738">
    <property type="entry name" value="Methylesterase CheB, C-terminal domain"/>
    <property type="match status" value="1"/>
</dbReference>
<comment type="subcellular location">
    <subcellularLocation>
        <location evidence="5">Cytoplasm</location>
    </subcellularLocation>
</comment>
<dbReference type="PROSITE" id="PS50122">
    <property type="entry name" value="CHEB"/>
    <property type="match status" value="1"/>
</dbReference>
<dbReference type="HAMAP" id="MF_00099">
    <property type="entry name" value="CheB_chemtxs"/>
    <property type="match status" value="1"/>
</dbReference>
<organism evidence="10 11">
    <name type="scientific">Geoalkalibacter subterraneus</name>
    <dbReference type="NCBI Taxonomy" id="483547"/>
    <lineage>
        <taxon>Bacteria</taxon>
        <taxon>Pseudomonadati</taxon>
        <taxon>Thermodesulfobacteriota</taxon>
        <taxon>Desulfuromonadia</taxon>
        <taxon>Desulfuromonadales</taxon>
        <taxon>Geoalkalibacteraceae</taxon>
        <taxon>Geoalkalibacter</taxon>
    </lineage>
</organism>
<sequence length="342" mass="36600">MKKIKIVIADDSLLTRVVLRDILRRDAEIEVVAEARNGREALDAVLRCQPDLVIMDVVMPVMDGISAVREIMARRPTPILILSSSVRSHDARGAFHAIDCGALDVMSKPRGMVKDVFEPMAEALVEKVKLLARLPVRRLVSERPRTAAAISGSPAQRSVLAIGASTGGPKTVLSVLRNLSPATQASILVVQHIAAGFAEGFALWLDRETPFPASLAREGDVPRPGHILVAPHDRHMELRDGRILLTDGPMVNSCRPSIDVLFAGLAHEQPEDVVALLLTGMGRDGAEGMAALKLAGAVTLAQDEASCVVFGMPKAAIALGGVQQTLALHDIPRALGRLLKQK</sequence>
<comment type="catalytic activity">
    <reaction evidence="5">
        <text>L-glutaminyl-[protein] + H2O = L-glutamyl-[protein] + NH4(+)</text>
        <dbReference type="Rhea" id="RHEA:16441"/>
        <dbReference type="Rhea" id="RHEA-COMP:10207"/>
        <dbReference type="Rhea" id="RHEA-COMP:10208"/>
        <dbReference type="ChEBI" id="CHEBI:15377"/>
        <dbReference type="ChEBI" id="CHEBI:28938"/>
        <dbReference type="ChEBI" id="CHEBI:29973"/>
        <dbReference type="ChEBI" id="CHEBI:30011"/>
        <dbReference type="EC" id="3.5.1.44"/>
    </reaction>
</comment>
<dbReference type="AlphaFoldDB" id="A0A0B5FB28"/>
<gene>
    <name evidence="5" type="primary">cheB</name>
    <name evidence="10" type="ORF">GSUB_00500</name>
</gene>
<evidence type="ECO:0000259" key="9">
    <source>
        <dbReference type="PROSITE" id="PS50122"/>
    </source>
</evidence>
<dbReference type="PANTHER" id="PTHR42872:SF6">
    <property type="entry name" value="PROTEIN-GLUTAMATE METHYLESTERASE_PROTEIN-GLUTAMINE GLUTAMINASE"/>
    <property type="match status" value="1"/>
</dbReference>
<feature type="modified residue" description="4-aspartylphosphate" evidence="5 7">
    <location>
        <position position="56"/>
    </location>
</feature>
<protein>
    <recommendedName>
        <fullName evidence="5">Protein-glutamate methylesterase/protein-glutamine glutaminase</fullName>
        <ecNumber evidence="5">3.1.1.61</ecNumber>
        <ecNumber evidence="5">3.5.1.44</ecNumber>
    </recommendedName>
</protein>
<dbReference type="HOGENOM" id="CLU_000445_51_0_7"/>
<evidence type="ECO:0000256" key="3">
    <source>
        <dbReference type="ARBA" id="ARBA00022801"/>
    </source>
</evidence>
<evidence type="ECO:0000256" key="1">
    <source>
        <dbReference type="ARBA" id="ARBA00022490"/>
    </source>
</evidence>
<comment type="PTM">
    <text evidence="5">Phosphorylated by CheA. Phosphorylation of the N-terminal regulatory domain activates the methylesterase activity.</text>
</comment>
<evidence type="ECO:0000259" key="8">
    <source>
        <dbReference type="PROSITE" id="PS50110"/>
    </source>
</evidence>
<keyword evidence="1 5" id="KW-0963">Cytoplasm</keyword>
<keyword evidence="3 5" id="KW-0378">Hydrolase</keyword>
<keyword evidence="5 7" id="KW-0597">Phosphoprotein</keyword>
<dbReference type="GO" id="GO:0000156">
    <property type="term" value="F:phosphorelay response regulator activity"/>
    <property type="evidence" value="ECO:0007669"/>
    <property type="project" value="InterPro"/>
</dbReference>
<dbReference type="EMBL" id="CP010311">
    <property type="protein sequence ID" value="AJF05367.1"/>
    <property type="molecule type" value="Genomic_DNA"/>
</dbReference>
<comment type="similarity">
    <text evidence="5">Belongs to the CheB family.</text>
</comment>
<feature type="active site" evidence="5 6">
    <location>
        <position position="284"/>
    </location>
</feature>
<evidence type="ECO:0000256" key="2">
    <source>
        <dbReference type="ARBA" id="ARBA00022500"/>
    </source>
</evidence>
<dbReference type="CDD" id="cd16432">
    <property type="entry name" value="CheB_Rec"/>
    <property type="match status" value="1"/>
</dbReference>
<keyword evidence="2 5" id="KW-0145">Chemotaxis</keyword>
<feature type="active site" evidence="5 6">
    <location>
        <position position="192"/>
    </location>
</feature>
<dbReference type="Pfam" id="PF00072">
    <property type="entry name" value="Response_reg"/>
    <property type="match status" value="1"/>
</dbReference>
<feature type="domain" description="CheB-type methylesterase" evidence="9">
    <location>
        <begin position="154"/>
        <end position="342"/>
    </location>
</feature>
<keyword evidence="11" id="KW-1185">Reference proteome</keyword>
<dbReference type="PIRSF" id="PIRSF000876">
    <property type="entry name" value="RR_chemtxs_CheB"/>
    <property type="match status" value="1"/>
</dbReference>
<proteinExistence type="inferred from homology"/>
<dbReference type="EC" id="3.5.1.44" evidence="5"/>
<dbReference type="GO" id="GO:0008984">
    <property type="term" value="F:protein-glutamate methylesterase activity"/>
    <property type="evidence" value="ECO:0007669"/>
    <property type="project" value="UniProtKB-UniRule"/>
</dbReference>
<reference evidence="10 11" key="1">
    <citation type="journal article" date="2015" name="Genome Announc.">
        <title>Genomes of Geoalkalibacter ferrihydriticus Z-0531T and Geoalkalibacter subterraneus Red1T, Two Haloalkaliphilic Metal-Reducing Deltaproteobacteria.</title>
        <authorList>
            <person name="Badalamenti J.P."/>
            <person name="Krajmalnik-Brown R."/>
            <person name="Torres C.I."/>
            <person name="Bond D.R."/>
        </authorList>
    </citation>
    <scope>NUCLEOTIDE SEQUENCE [LARGE SCALE GENOMIC DNA]</scope>
    <source>
        <strain evidence="10 11">Red1</strain>
    </source>
</reference>
<dbReference type="Proteomes" id="UP000035036">
    <property type="component" value="Chromosome"/>
</dbReference>
<feature type="domain" description="Response regulatory" evidence="8">
    <location>
        <begin position="5"/>
        <end position="123"/>
    </location>
</feature>
<dbReference type="Gene3D" id="3.40.50.180">
    <property type="entry name" value="Methylesterase CheB, C-terminal domain"/>
    <property type="match status" value="1"/>
</dbReference>
<comment type="domain">
    <text evidence="5">Contains a C-terminal catalytic domain, and an N-terminal region which modulates catalytic activity.</text>
</comment>
<evidence type="ECO:0000256" key="6">
    <source>
        <dbReference type="PROSITE-ProRule" id="PRU00050"/>
    </source>
</evidence>
<dbReference type="Gene3D" id="3.40.50.2300">
    <property type="match status" value="1"/>
</dbReference>
<dbReference type="InterPro" id="IPR011006">
    <property type="entry name" value="CheY-like_superfamily"/>
</dbReference>
<comment type="catalytic activity">
    <reaction evidence="4 5">
        <text>[protein]-L-glutamate 5-O-methyl ester + H2O = L-glutamyl-[protein] + methanol + H(+)</text>
        <dbReference type="Rhea" id="RHEA:23236"/>
        <dbReference type="Rhea" id="RHEA-COMP:10208"/>
        <dbReference type="Rhea" id="RHEA-COMP:10311"/>
        <dbReference type="ChEBI" id="CHEBI:15377"/>
        <dbReference type="ChEBI" id="CHEBI:15378"/>
        <dbReference type="ChEBI" id="CHEBI:17790"/>
        <dbReference type="ChEBI" id="CHEBI:29973"/>
        <dbReference type="ChEBI" id="CHEBI:82795"/>
        <dbReference type="EC" id="3.1.1.61"/>
    </reaction>
</comment>